<evidence type="ECO:0000313" key="1">
    <source>
        <dbReference type="EMBL" id="JAR92865.1"/>
    </source>
</evidence>
<name>A0A147BR54_IXORI</name>
<dbReference type="EMBL" id="GEGO01002539">
    <property type="protein sequence ID" value="JAR92865.1"/>
    <property type="molecule type" value="Transcribed_RNA"/>
</dbReference>
<accession>A0A147BR54</accession>
<proteinExistence type="predicted"/>
<dbReference type="AlphaFoldDB" id="A0A147BR54"/>
<reference evidence="1" key="1">
    <citation type="journal article" date="2018" name="PLoS Negl. Trop. Dis.">
        <title>Sialome diversity of ticks revealed by RNAseq of single tick salivary glands.</title>
        <authorList>
            <person name="Perner J."/>
            <person name="Kropackova S."/>
            <person name="Kopacek P."/>
            <person name="Ribeiro J.M."/>
        </authorList>
    </citation>
    <scope>NUCLEOTIDE SEQUENCE</scope>
    <source>
        <strain evidence="1">Siblings of single egg batch collected in Ceske Budejovice</strain>
        <tissue evidence="1">Salivary glands</tissue>
    </source>
</reference>
<sequence>MALRRSGMRWYRMASISRSLLSSLLCTRGSSPTLESKKSRRVSGSRQCCKSFPTYFCRSERSCLIHATVAS</sequence>
<organism evidence="1">
    <name type="scientific">Ixodes ricinus</name>
    <name type="common">Common tick</name>
    <name type="synonym">Acarus ricinus</name>
    <dbReference type="NCBI Taxonomy" id="34613"/>
    <lineage>
        <taxon>Eukaryota</taxon>
        <taxon>Metazoa</taxon>
        <taxon>Ecdysozoa</taxon>
        <taxon>Arthropoda</taxon>
        <taxon>Chelicerata</taxon>
        <taxon>Arachnida</taxon>
        <taxon>Acari</taxon>
        <taxon>Parasitiformes</taxon>
        <taxon>Ixodida</taxon>
        <taxon>Ixodoidea</taxon>
        <taxon>Ixodidae</taxon>
        <taxon>Ixodinae</taxon>
        <taxon>Ixodes</taxon>
    </lineage>
</organism>
<protein>
    <submittedName>
        <fullName evidence="1">Putative secreted protein</fullName>
    </submittedName>
</protein>